<evidence type="ECO:0000313" key="3">
    <source>
        <dbReference type="EMBL" id="SMG15957.1"/>
    </source>
</evidence>
<sequence length="521" mass="57020">MYGHALSANVYGIDGKIIHIETDISPGLPQVHLVGLPDAAVRESVDRVRSAIRNCGFVFPLERVTINLAPADLRKEGASFDLAVALCLLMTSAQVSSRPFEEMLIVGELALDGSTRPVPGILSMVDEAKKQGITHVLVPAGNAEEASLIEGITVYSIQSLAELKPCATEEAAAALLPSLVYVDAMRTFDHSPPYADSFEDYSDVKGQSHAKRAMTIAAAGMHNILLSGPPGTGKTMLIRRLPTILPPLTEEEALEVSKIYSVSGKWERSSNGLLRIRPFRSPHHSISQAGLIGGGSIPKPGEVSLAHRGVLFLDELPEFPRQALELLRQPLEDRYVTIGRAKAVYQFPAHLMLAGSMNPCPCGFDGSSHQVCRCTPARLARYRSRLSGPLLDRIDLQLEVPRAAVQEWEGHTVSSADMRSAVLRAHSIQSQRYKALPVRFNSELTGAWLRQFCPLTAEANKLLSKVYDQLGLSFRAHDRLLKLARTIADVEQEQVIDIPHLAEAIRYRSLDRTMHAATPFT</sequence>
<proteinExistence type="inferred from homology"/>
<organism evidence="3 4">
    <name type="scientific">Paenibacillus aquistagni</name>
    <dbReference type="NCBI Taxonomy" id="1852522"/>
    <lineage>
        <taxon>Bacteria</taxon>
        <taxon>Bacillati</taxon>
        <taxon>Bacillota</taxon>
        <taxon>Bacilli</taxon>
        <taxon>Bacillales</taxon>
        <taxon>Paenibacillaceae</taxon>
        <taxon>Paenibacillus</taxon>
    </lineage>
</organism>
<keyword evidence="4" id="KW-1185">Reference proteome</keyword>
<dbReference type="GO" id="GO:0005524">
    <property type="term" value="F:ATP binding"/>
    <property type="evidence" value="ECO:0007669"/>
    <property type="project" value="InterPro"/>
</dbReference>
<dbReference type="InterPro" id="IPR000523">
    <property type="entry name" value="Mg_chelatse_chII-like_cat_dom"/>
</dbReference>
<evidence type="ECO:0000313" key="4">
    <source>
        <dbReference type="Proteomes" id="UP000193834"/>
    </source>
</evidence>
<dbReference type="Proteomes" id="UP000193834">
    <property type="component" value="Unassembled WGS sequence"/>
</dbReference>
<dbReference type="InterPro" id="IPR020568">
    <property type="entry name" value="Ribosomal_Su5_D2-typ_SF"/>
</dbReference>
<name>A0A1X7IM39_9BACL</name>
<dbReference type="SUPFAM" id="SSF52540">
    <property type="entry name" value="P-loop containing nucleoside triphosphate hydrolases"/>
    <property type="match status" value="1"/>
</dbReference>
<dbReference type="Pfam" id="PF01078">
    <property type="entry name" value="Mg_chelatase"/>
    <property type="match status" value="1"/>
</dbReference>
<feature type="domain" description="AAA+ ATPase" evidence="2">
    <location>
        <begin position="220"/>
        <end position="404"/>
    </location>
</feature>
<comment type="similarity">
    <text evidence="1">Belongs to the Mg-chelatase subunits D/I family. ComM subfamily.</text>
</comment>
<dbReference type="Gene3D" id="3.40.50.300">
    <property type="entry name" value="P-loop containing nucleotide triphosphate hydrolases"/>
    <property type="match status" value="1"/>
</dbReference>
<dbReference type="RefSeq" id="WP_085492851.1">
    <property type="nucleotide sequence ID" value="NZ_FXAZ01000001.1"/>
</dbReference>
<dbReference type="Pfam" id="PF13541">
    <property type="entry name" value="ChlI"/>
    <property type="match status" value="1"/>
</dbReference>
<dbReference type="Gene3D" id="3.30.230.10">
    <property type="match status" value="1"/>
</dbReference>
<dbReference type="PANTHER" id="PTHR32039:SF7">
    <property type="entry name" value="COMPETENCE PROTEIN COMM"/>
    <property type="match status" value="1"/>
</dbReference>
<dbReference type="STRING" id="1852522.SAMN06295960_0603"/>
<protein>
    <submittedName>
        <fullName evidence="3">Magnesium chelatase family protein</fullName>
    </submittedName>
</protein>
<dbReference type="InterPro" id="IPR045006">
    <property type="entry name" value="CHLI-like"/>
</dbReference>
<dbReference type="AlphaFoldDB" id="A0A1X7IM39"/>
<evidence type="ECO:0000259" key="2">
    <source>
        <dbReference type="SMART" id="SM00382"/>
    </source>
</evidence>
<dbReference type="NCBIfam" id="TIGR00368">
    <property type="entry name" value="YifB family Mg chelatase-like AAA ATPase"/>
    <property type="match status" value="1"/>
</dbReference>
<dbReference type="SUPFAM" id="SSF54211">
    <property type="entry name" value="Ribosomal protein S5 domain 2-like"/>
    <property type="match status" value="1"/>
</dbReference>
<dbReference type="PANTHER" id="PTHR32039">
    <property type="entry name" value="MAGNESIUM-CHELATASE SUBUNIT CHLI"/>
    <property type="match status" value="1"/>
</dbReference>
<dbReference type="EMBL" id="FXAZ01000001">
    <property type="protein sequence ID" value="SMG15957.1"/>
    <property type="molecule type" value="Genomic_DNA"/>
</dbReference>
<dbReference type="OrthoDB" id="9813147at2"/>
<gene>
    <name evidence="3" type="ORF">SAMN06295960_0603</name>
</gene>
<dbReference type="InterPro" id="IPR025158">
    <property type="entry name" value="Mg_chelat-rel_C"/>
</dbReference>
<evidence type="ECO:0000256" key="1">
    <source>
        <dbReference type="ARBA" id="ARBA00006354"/>
    </source>
</evidence>
<reference evidence="3 4" key="1">
    <citation type="submission" date="2017-04" db="EMBL/GenBank/DDBJ databases">
        <authorList>
            <person name="Afonso C.L."/>
            <person name="Miller P.J."/>
            <person name="Scott M.A."/>
            <person name="Spackman E."/>
            <person name="Goraichik I."/>
            <person name="Dimitrov K.M."/>
            <person name="Suarez D.L."/>
            <person name="Swayne D.E."/>
        </authorList>
    </citation>
    <scope>NUCLEOTIDE SEQUENCE [LARGE SCALE GENOMIC DNA]</scope>
    <source>
        <strain evidence="3 4">11</strain>
    </source>
</reference>
<dbReference type="InterPro" id="IPR014721">
    <property type="entry name" value="Ribsml_uS5_D2-typ_fold_subgr"/>
</dbReference>
<dbReference type="SMART" id="SM00382">
    <property type="entry name" value="AAA"/>
    <property type="match status" value="1"/>
</dbReference>
<dbReference type="Pfam" id="PF13335">
    <property type="entry name" value="Mg_chelatase_C"/>
    <property type="match status" value="1"/>
</dbReference>
<dbReference type="InterPro" id="IPR004482">
    <property type="entry name" value="Mg_chelat-rel"/>
</dbReference>
<dbReference type="InterPro" id="IPR003593">
    <property type="entry name" value="AAA+_ATPase"/>
</dbReference>
<accession>A0A1X7IM39</accession>
<dbReference type="InterPro" id="IPR027417">
    <property type="entry name" value="P-loop_NTPase"/>
</dbReference>